<gene>
    <name evidence="2" type="ORF">OE749_01665</name>
</gene>
<dbReference type="EMBL" id="JAOWKX010000001">
    <property type="protein sequence ID" value="MCV2883404.1"/>
    <property type="molecule type" value="Genomic_DNA"/>
</dbReference>
<feature type="signal peptide" evidence="1">
    <location>
        <begin position="1"/>
        <end position="18"/>
    </location>
</feature>
<protein>
    <submittedName>
        <fullName evidence="2">Uncharacterized protein</fullName>
    </submittedName>
</protein>
<accession>A0ABT3A4E8</accession>
<evidence type="ECO:0000313" key="3">
    <source>
        <dbReference type="Proteomes" id="UP001652504"/>
    </source>
</evidence>
<evidence type="ECO:0000256" key="1">
    <source>
        <dbReference type="SAM" id="SignalP"/>
    </source>
</evidence>
<evidence type="ECO:0000313" key="2">
    <source>
        <dbReference type="EMBL" id="MCV2883404.1"/>
    </source>
</evidence>
<comment type="caution">
    <text evidence="2">The sequence shown here is derived from an EMBL/GenBank/DDBJ whole genome shotgun (WGS) entry which is preliminary data.</text>
</comment>
<sequence>MRILAALASLSLSFSALSAGSLTTLDVQENVVFFETSETKATSLSCVSSDNAALYSLSLNSDSGKAMYAMLMTAMSSGKAIEVISAGDCGIVDKVERAASIKFSEASMTATNKSQFNGTILENIKEPNLPLYNSSGFLSHDKRYFTHSKDSPSYRGMINNTNALNREVFLSGTPGSGWLTAIILPELKRDTNYAIIVEIDGVAHRFEGKFTQNRHNARPVMGLFKDTHIYTHSVGSETLAYVLASPAEVVSRGYGVPFYESVNVKFQIDTAPTNLEYNVEHHGKIEVLFGQPTP</sequence>
<dbReference type="RefSeq" id="WP_263710604.1">
    <property type="nucleotide sequence ID" value="NZ_JAOWKX010000001.1"/>
</dbReference>
<reference evidence="2 3" key="1">
    <citation type="submission" date="2022-10" db="EMBL/GenBank/DDBJ databases">
        <title>Aestuariibacter sp. AA17 isolated from Montipora capitata coral fragment.</title>
        <authorList>
            <person name="Emsley S.A."/>
            <person name="Pfannmuller K.M."/>
            <person name="Loughran R.M."/>
            <person name="Shlafstein M."/>
            <person name="Papke E."/>
            <person name="Saw J.H."/>
            <person name="Ushijima B."/>
            <person name="Videau P."/>
        </authorList>
    </citation>
    <scope>NUCLEOTIDE SEQUENCE [LARGE SCALE GENOMIC DNA]</scope>
    <source>
        <strain evidence="2 3">AA17</strain>
    </source>
</reference>
<dbReference type="Proteomes" id="UP001652504">
    <property type="component" value="Unassembled WGS sequence"/>
</dbReference>
<keyword evidence="1" id="KW-0732">Signal</keyword>
<keyword evidence="3" id="KW-1185">Reference proteome</keyword>
<organism evidence="2 3">
    <name type="scientific">Fluctibacter corallii</name>
    <dbReference type="NCBI Taxonomy" id="2984329"/>
    <lineage>
        <taxon>Bacteria</taxon>
        <taxon>Pseudomonadati</taxon>
        <taxon>Pseudomonadota</taxon>
        <taxon>Gammaproteobacteria</taxon>
        <taxon>Alteromonadales</taxon>
        <taxon>Alteromonadaceae</taxon>
        <taxon>Fluctibacter</taxon>
    </lineage>
</organism>
<name>A0ABT3A4E8_9ALTE</name>
<proteinExistence type="predicted"/>
<feature type="chain" id="PRO_5047490587" evidence="1">
    <location>
        <begin position="19"/>
        <end position="294"/>
    </location>
</feature>